<comment type="catalytic activity">
    <reaction evidence="7">
        <text>chloramphenicol + acetyl-CoA = chloramphenicol 3-acetate + CoA</text>
        <dbReference type="Rhea" id="RHEA:18421"/>
        <dbReference type="ChEBI" id="CHEBI:16730"/>
        <dbReference type="ChEBI" id="CHEBI:17698"/>
        <dbReference type="ChEBI" id="CHEBI:57287"/>
        <dbReference type="ChEBI" id="CHEBI:57288"/>
        <dbReference type="EC" id="2.3.1.28"/>
    </reaction>
</comment>
<dbReference type="InterPro" id="IPR001451">
    <property type="entry name" value="Hexapep"/>
</dbReference>
<sequence length="191" mass="20971">MAYLSQQALEGMGFRRLGRNVKISDKASIYDCDKIEIGDNSRIDDFCVVSGRVEIGRFCHITPMCLVAGGRLGVFLDDFCGLAYGAKVFSQTDDYSGATMTNSNVPAKYKKETFSRVTMGKHAIVGTGSVVMPGVDIAEGCSVGAMSLVTKSTEAWGVYFGSPAKKIKNRKKDLLELERQFLEELYQSDQF</sequence>
<evidence type="ECO:0000256" key="7">
    <source>
        <dbReference type="ARBA" id="ARBA00047633"/>
    </source>
</evidence>
<keyword evidence="6 8" id="KW-0012">Acyltransferase</keyword>
<reference evidence="8 9" key="1">
    <citation type="submission" date="2023-03" db="EMBL/GenBank/DDBJ databases">
        <title>Halomonas sp. nov., isolated from Korean tranditional fermented seafood 'Jeotgal'.</title>
        <authorList>
            <person name="Kim B."/>
            <person name="Shin N.-R."/>
        </authorList>
    </citation>
    <scope>NUCLEOTIDE SEQUENCE [LARGE SCALE GENOMIC DNA]</scope>
    <source>
        <strain evidence="8 9">SG2L-4</strain>
    </source>
</reference>
<dbReference type="CDD" id="cd04647">
    <property type="entry name" value="LbH_MAT_like"/>
    <property type="match status" value="1"/>
</dbReference>
<gene>
    <name evidence="8" type="ORF">P1P91_15015</name>
</gene>
<name>A0ABY9YZ03_9GAMM</name>
<dbReference type="Proteomes" id="UP001301869">
    <property type="component" value="Chromosome"/>
</dbReference>
<evidence type="ECO:0000256" key="2">
    <source>
        <dbReference type="ARBA" id="ARBA00013235"/>
    </source>
</evidence>
<dbReference type="InterPro" id="IPR050179">
    <property type="entry name" value="Trans_hexapeptide_repeat"/>
</dbReference>
<dbReference type="EC" id="2.3.1.28" evidence="2"/>
<keyword evidence="9" id="KW-1185">Reference proteome</keyword>
<dbReference type="PANTHER" id="PTHR43300">
    <property type="entry name" value="ACETYLTRANSFERASE"/>
    <property type="match status" value="1"/>
</dbReference>
<dbReference type="PANTHER" id="PTHR43300:SF12">
    <property type="entry name" value="CHLORAMPHENICOL ACETYLTRANSFERASE"/>
    <property type="match status" value="1"/>
</dbReference>
<evidence type="ECO:0000256" key="3">
    <source>
        <dbReference type="ARBA" id="ARBA00020291"/>
    </source>
</evidence>
<dbReference type="GO" id="GO:0016746">
    <property type="term" value="F:acyltransferase activity"/>
    <property type="evidence" value="ECO:0007669"/>
    <property type="project" value="UniProtKB-KW"/>
</dbReference>
<dbReference type="Gene3D" id="2.160.10.10">
    <property type="entry name" value="Hexapeptide repeat proteins"/>
    <property type="match status" value="1"/>
</dbReference>
<dbReference type="InterPro" id="IPR011004">
    <property type="entry name" value="Trimer_LpxA-like_sf"/>
</dbReference>
<evidence type="ECO:0000256" key="5">
    <source>
        <dbReference type="ARBA" id="ARBA00023251"/>
    </source>
</evidence>
<evidence type="ECO:0000256" key="6">
    <source>
        <dbReference type="ARBA" id="ARBA00023315"/>
    </source>
</evidence>
<comment type="similarity">
    <text evidence="1">Belongs to the transferase hexapeptide repeat family.</text>
</comment>
<keyword evidence="4" id="KW-0808">Transferase</keyword>
<evidence type="ECO:0000256" key="1">
    <source>
        <dbReference type="ARBA" id="ARBA00007274"/>
    </source>
</evidence>
<organism evidence="8 9">
    <name type="scientific">Halomonas piscis</name>
    <dbReference type="NCBI Taxonomy" id="3031727"/>
    <lineage>
        <taxon>Bacteria</taxon>
        <taxon>Pseudomonadati</taxon>
        <taxon>Pseudomonadota</taxon>
        <taxon>Gammaproteobacteria</taxon>
        <taxon>Oceanospirillales</taxon>
        <taxon>Halomonadaceae</taxon>
        <taxon>Halomonas</taxon>
    </lineage>
</organism>
<dbReference type="EMBL" id="CP119391">
    <property type="protein sequence ID" value="WNK20099.1"/>
    <property type="molecule type" value="Genomic_DNA"/>
</dbReference>
<evidence type="ECO:0000313" key="9">
    <source>
        <dbReference type="Proteomes" id="UP001301869"/>
    </source>
</evidence>
<dbReference type="RefSeq" id="WP_311883656.1">
    <property type="nucleotide sequence ID" value="NZ_CP119391.1"/>
</dbReference>
<proteinExistence type="inferred from homology"/>
<protein>
    <recommendedName>
        <fullName evidence="3">Chloramphenicol acetyltransferase</fullName>
        <ecNumber evidence="2">2.3.1.28</ecNumber>
    </recommendedName>
</protein>
<keyword evidence="5" id="KW-0046">Antibiotic resistance</keyword>
<dbReference type="SUPFAM" id="SSF51161">
    <property type="entry name" value="Trimeric LpxA-like enzymes"/>
    <property type="match status" value="1"/>
</dbReference>
<evidence type="ECO:0000313" key="8">
    <source>
        <dbReference type="EMBL" id="WNK20099.1"/>
    </source>
</evidence>
<evidence type="ECO:0000256" key="4">
    <source>
        <dbReference type="ARBA" id="ARBA00022679"/>
    </source>
</evidence>
<dbReference type="Pfam" id="PF00132">
    <property type="entry name" value="Hexapep"/>
    <property type="match status" value="1"/>
</dbReference>
<accession>A0ABY9YZ03</accession>